<evidence type="ECO:0000259" key="1">
    <source>
        <dbReference type="Pfam" id="PF00849"/>
    </source>
</evidence>
<dbReference type="CDD" id="cd02869">
    <property type="entry name" value="PseudoU_synth_RluA_like"/>
    <property type="match status" value="1"/>
</dbReference>
<dbReference type="InterPro" id="IPR020103">
    <property type="entry name" value="PsdUridine_synth_cat_dom_sf"/>
</dbReference>
<accession>A0A5B7TXE2</accession>
<dbReference type="PROSITE" id="PS01129">
    <property type="entry name" value="PSI_RLU"/>
    <property type="match status" value="1"/>
</dbReference>
<feature type="domain" description="Pseudouridine synthase RsuA/RluA-like" evidence="1">
    <location>
        <begin position="365"/>
        <end position="512"/>
    </location>
</feature>
<keyword evidence="3" id="KW-1185">Reference proteome</keyword>
<gene>
    <name evidence="2" type="ORF">FF125_12355</name>
</gene>
<dbReference type="PANTHER" id="PTHR21600:SF89">
    <property type="entry name" value="RIBOSOMAL LARGE SUBUNIT PSEUDOURIDINE SYNTHASE A"/>
    <property type="match status" value="1"/>
</dbReference>
<evidence type="ECO:0000313" key="2">
    <source>
        <dbReference type="EMBL" id="QCX41060.1"/>
    </source>
</evidence>
<organism evidence="2 3">
    <name type="scientific">Aureibaculum algae</name>
    <dbReference type="NCBI Taxonomy" id="2584122"/>
    <lineage>
        <taxon>Bacteria</taxon>
        <taxon>Pseudomonadati</taxon>
        <taxon>Bacteroidota</taxon>
        <taxon>Flavobacteriia</taxon>
        <taxon>Flavobacteriales</taxon>
        <taxon>Flavobacteriaceae</taxon>
        <taxon>Aureibaculum</taxon>
    </lineage>
</organism>
<sequence length="559" mass="64071">MVQKYFQHFSTPINEFELPSKFTFPFYYEPHPLCKLAANEVQNYLKTQTDFQHNFGLGTSKKGLAIGKMFGVLVVQNQQNEVGYISAVSGTLAEKNSHKKFVPPVYDMLTKDSYFLQEKKALNTINIALENSLNNTKYLDLLIQYKSENKIAAIDIRDKKEALKAAKKNRDLRRRKAKSELSSEAYATFEETLSKESLESKYFFNNVNRYWAHTLSPIKEKLSVFTNEIAQLKEQRKAKSMALQQYLSEQYHFLNTKKEVKNLSDLFADTSVENLPAGSGECAAPKLLQFAFLNNLKPITMAEFWWGQSPNKEIRKHQQFYPACQGKCKPILTHMLSGIDMDINPLLKNPAIGKELETIFEDEALIVVYKPAEFLSVPGIHIKDSVYSRVKQQVKNISGPIIVHRLDMSTSGLLVLAKNKKAHKHLQSQFINKTVHKRYTAMLDGIINDNKGTIKLPLRVDLDDRPRQLVCFEHGKPAETNWEVIERKNGKTKIHFYPISGRTHQLRVHASHSLGLNTPIVGDDLYGKKSNRLYLHADTLEFSHPITKQKMIFQKKADF</sequence>
<dbReference type="AlphaFoldDB" id="A0A5B7TXE2"/>
<dbReference type="GO" id="GO:0003723">
    <property type="term" value="F:RNA binding"/>
    <property type="evidence" value="ECO:0007669"/>
    <property type="project" value="InterPro"/>
</dbReference>
<dbReference type="PANTHER" id="PTHR21600">
    <property type="entry name" value="MITOCHONDRIAL RNA PSEUDOURIDINE SYNTHASE"/>
    <property type="match status" value="1"/>
</dbReference>
<name>A0A5B7TXE2_9FLAO</name>
<dbReference type="GO" id="GO:0009982">
    <property type="term" value="F:pseudouridine synthase activity"/>
    <property type="evidence" value="ECO:0007669"/>
    <property type="project" value="InterPro"/>
</dbReference>
<dbReference type="Gene3D" id="3.30.2350.10">
    <property type="entry name" value="Pseudouridine synthase"/>
    <property type="match status" value="1"/>
</dbReference>
<dbReference type="OrthoDB" id="9807829at2"/>
<proteinExistence type="predicted"/>
<dbReference type="SUPFAM" id="SSF55120">
    <property type="entry name" value="Pseudouridine synthase"/>
    <property type="match status" value="1"/>
</dbReference>
<evidence type="ECO:0000313" key="3">
    <source>
        <dbReference type="Proteomes" id="UP000306229"/>
    </source>
</evidence>
<dbReference type="EMBL" id="CP040749">
    <property type="protein sequence ID" value="QCX41060.1"/>
    <property type="molecule type" value="Genomic_DNA"/>
</dbReference>
<dbReference type="GO" id="GO:0000455">
    <property type="term" value="P:enzyme-directed rRNA pseudouridine synthesis"/>
    <property type="evidence" value="ECO:0007669"/>
    <property type="project" value="TreeGrafter"/>
</dbReference>
<dbReference type="InterPro" id="IPR050188">
    <property type="entry name" value="RluA_PseudoU_synthase"/>
</dbReference>
<dbReference type="GO" id="GO:0140098">
    <property type="term" value="F:catalytic activity, acting on RNA"/>
    <property type="evidence" value="ECO:0007669"/>
    <property type="project" value="UniProtKB-ARBA"/>
</dbReference>
<protein>
    <submittedName>
        <fullName evidence="2">RluA family pseudouridine synthase</fullName>
    </submittedName>
</protein>
<dbReference type="InterPro" id="IPR006145">
    <property type="entry name" value="PsdUridine_synth_RsuA/RluA"/>
</dbReference>
<dbReference type="Pfam" id="PF00849">
    <property type="entry name" value="PseudoU_synth_2"/>
    <property type="match status" value="1"/>
</dbReference>
<dbReference type="KEGG" id="fbe:FF125_12355"/>
<reference evidence="2 3" key="1">
    <citation type="submission" date="2019-05" db="EMBL/GenBank/DDBJ databases">
        <title>Algicella ahnfeltiae gen. nov., sp. nov., a novel marine bacterium of the family Flavobacteriaceae isolated from a red alga.</title>
        <authorList>
            <person name="Nedashkovskaya O.I."/>
            <person name="Kukhlevskiy A.D."/>
            <person name="Kim S.-G."/>
            <person name="Zhukova N.V."/>
            <person name="Mikhailov V.V."/>
        </authorList>
    </citation>
    <scope>NUCLEOTIDE SEQUENCE [LARGE SCALE GENOMIC DNA]</scope>
    <source>
        <strain evidence="2 3">10Alg115</strain>
    </source>
</reference>
<dbReference type="InterPro" id="IPR006224">
    <property type="entry name" value="PsdUridine_synth_RluA-like_CS"/>
</dbReference>
<dbReference type="Proteomes" id="UP000306229">
    <property type="component" value="Chromosome"/>
</dbReference>